<dbReference type="EMBL" id="JAWLKJ010000003">
    <property type="protein sequence ID" value="MDV6300196.1"/>
    <property type="molecule type" value="Genomic_DNA"/>
</dbReference>
<proteinExistence type="predicted"/>
<organism evidence="1 2">
    <name type="scientific">Dietzia maris</name>
    <dbReference type="NCBI Taxonomy" id="37915"/>
    <lineage>
        <taxon>Bacteria</taxon>
        <taxon>Bacillati</taxon>
        <taxon>Actinomycetota</taxon>
        <taxon>Actinomycetes</taxon>
        <taxon>Mycobacteriales</taxon>
        <taxon>Dietziaceae</taxon>
        <taxon>Dietzia</taxon>
    </lineage>
</organism>
<gene>
    <name evidence="1" type="ORF">R3P82_13905</name>
</gene>
<dbReference type="RefSeq" id="WP_317470741.1">
    <property type="nucleotide sequence ID" value="NZ_JAWLKJ010000003.1"/>
</dbReference>
<sequence length="88" mass="9653">MAMSKKMFDQINRNRQVRAHLMQVARAKAARAQAITNAEGGEARITVKSGIRPGGRAYVNIVSDSPIEEYGSESTPRIRALGRAIREA</sequence>
<name>A0AAE4QXL9_9ACTN</name>
<dbReference type="AlphaFoldDB" id="A0AAE4QXL9"/>
<accession>A0AAE4QXL9</accession>
<comment type="caution">
    <text evidence="1">The sequence shown here is derived from an EMBL/GenBank/DDBJ whole genome shotgun (WGS) entry which is preliminary data.</text>
</comment>
<evidence type="ECO:0000313" key="1">
    <source>
        <dbReference type="EMBL" id="MDV6300196.1"/>
    </source>
</evidence>
<dbReference type="Proteomes" id="UP001185873">
    <property type="component" value="Unassembled WGS sequence"/>
</dbReference>
<protein>
    <submittedName>
        <fullName evidence="1">Uncharacterized protein</fullName>
    </submittedName>
</protein>
<evidence type="ECO:0000313" key="2">
    <source>
        <dbReference type="Proteomes" id="UP001185873"/>
    </source>
</evidence>
<reference evidence="1" key="1">
    <citation type="submission" date="2023-10" db="EMBL/GenBank/DDBJ databases">
        <title>Development of a sustainable strategy for remediation of hydrocarbon-contaminated territories based on the waste exchange concept.</title>
        <authorList>
            <person name="Krivoruchko A."/>
        </authorList>
    </citation>
    <scope>NUCLEOTIDE SEQUENCE</scope>
    <source>
        <strain evidence="1">IEGM 1175</strain>
    </source>
</reference>